<name>L8XWM8_9GAMM</name>
<organism evidence="1 2">
    <name type="scientific">Wohlfahrtiimonas chitiniclastica SH04</name>
    <dbReference type="NCBI Taxonomy" id="1261130"/>
    <lineage>
        <taxon>Bacteria</taxon>
        <taxon>Pseudomonadati</taxon>
        <taxon>Pseudomonadota</taxon>
        <taxon>Gammaproteobacteria</taxon>
        <taxon>Cardiobacteriales</taxon>
        <taxon>Ignatzschineriaceae</taxon>
        <taxon>Wohlfahrtiimonas</taxon>
    </lineage>
</organism>
<sequence>MSDWDFLHDMMDSGYSPEEISNAAACGYNCYEETLDLEEENDSE</sequence>
<gene>
    <name evidence="1" type="ORF">F387_01988</name>
</gene>
<proteinExistence type="predicted"/>
<dbReference type="PATRIC" id="fig|1261130.3.peg.1892"/>
<dbReference type="AlphaFoldDB" id="L8XWM8"/>
<comment type="caution">
    <text evidence="1">The sequence shown here is derived from an EMBL/GenBank/DDBJ whole genome shotgun (WGS) entry which is preliminary data.</text>
</comment>
<dbReference type="Proteomes" id="UP000011617">
    <property type="component" value="Unassembled WGS sequence"/>
</dbReference>
<accession>L8XWM8</accession>
<evidence type="ECO:0000313" key="2">
    <source>
        <dbReference type="Proteomes" id="UP000011617"/>
    </source>
</evidence>
<reference evidence="1 2" key="1">
    <citation type="journal article" date="2013" name="Genome Announc.">
        <title>Complete Genome Sequence of Wohlfahrtiimonas chitiniclastica Strain SH04, Isolated from Chrysomya megacephala Collected from Pudong International Airport in China.</title>
        <authorList>
            <person name="Cao X.M."/>
            <person name="Chen T."/>
            <person name="Xu L.Z."/>
            <person name="Yao L.S."/>
            <person name="Qi J."/>
            <person name="Zhang X.L."/>
            <person name="Yan Q.L."/>
            <person name="Deng Y.H."/>
            <person name="Guo T.Y."/>
            <person name="Wang J."/>
            <person name="Hu K.X."/>
            <person name="Xu B.L."/>
        </authorList>
    </citation>
    <scope>NUCLEOTIDE SEQUENCE [LARGE SCALE GENOMIC DNA]</scope>
    <source>
        <strain evidence="1 2">SH04</strain>
    </source>
</reference>
<dbReference type="EMBL" id="AOBV01000017">
    <property type="protein sequence ID" value="ELV07214.1"/>
    <property type="molecule type" value="Genomic_DNA"/>
</dbReference>
<evidence type="ECO:0000313" key="1">
    <source>
        <dbReference type="EMBL" id="ELV07214.1"/>
    </source>
</evidence>
<dbReference type="HOGENOM" id="CLU_3223838_0_0_6"/>
<keyword evidence="2" id="KW-1185">Reference proteome</keyword>
<dbReference type="RefSeq" id="WP_008316897.1">
    <property type="nucleotide sequence ID" value="NZ_KB372788.1"/>
</dbReference>
<protein>
    <submittedName>
        <fullName evidence="1">Uncharacterized protein</fullName>
    </submittedName>
</protein>